<dbReference type="EMBL" id="BPVZ01000089">
    <property type="protein sequence ID" value="GKV30964.1"/>
    <property type="molecule type" value="Genomic_DNA"/>
</dbReference>
<dbReference type="AlphaFoldDB" id="A0AAV5L1C9"/>
<organism evidence="1 2">
    <name type="scientific">Rubroshorea leprosula</name>
    <dbReference type="NCBI Taxonomy" id="152421"/>
    <lineage>
        <taxon>Eukaryota</taxon>
        <taxon>Viridiplantae</taxon>
        <taxon>Streptophyta</taxon>
        <taxon>Embryophyta</taxon>
        <taxon>Tracheophyta</taxon>
        <taxon>Spermatophyta</taxon>
        <taxon>Magnoliopsida</taxon>
        <taxon>eudicotyledons</taxon>
        <taxon>Gunneridae</taxon>
        <taxon>Pentapetalae</taxon>
        <taxon>rosids</taxon>
        <taxon>malvids</taxon>
        <taxon>Malvales</taxon>
        <taxon>Dipterocarpaceae</taxon>
        <taxon>Rubroshorea</taxon>
    </lineage>
</organism>
<protein>
    <submittedName>
        <fullName evidence="1">Uncharacterized protein</fullName>
    </submittedName>
</protein>
<accession>A0AAV5L1C9</accession>
<name>A0AAV5L1C9_9ROSI</name>
<evidence type="ECO:0000313" key="2">
    <source>
        <dbReference type="Proteomes" id="UP001054252"/>
    </source>
</evidence>
<reference evidence="1 2" key="1">
    <citation type="journal article" date="2021" name="Commun. Biol.">
        <title>The genome of Shorea leprosula (Dipterocarpaceae) highlights the ecological relevance of drought in aseasonal tropical rainforests.</title>
        <authorList>
            <person name="Ng K.K.S."/>
            <person name="Kobayashi M.J."/>
            <person name="Fawcett J.A."/>
            <person name="Hatakeyama M."/>
            <person name="Paape T."/>
            <person name="Ng C.H."/>
            <person name="Ang C.C."/>
            <person name="Tnah L.H."/>
            <person name="Lee C.T."/>
            <person name="Nishiyama T."/>
            <person name="Sese J."/>
            <person name="O'Brien M.J."/>
            <person name="Copetti D."/>
            <person name="Mohd Noor M.I."/>
            <person name="Ong R.C."/>
            <person name="Putra M."/>
            <person name="Sireger I.Z."/>
            <person name="Indrioko S."/>
            <person name="Kosugi Y."/>
            <person name="Izuno A."/>
            <person name="Isagi Y."/>
            <person name="Lee S.L."/>
            <person name="Shimizu K.K."/>
        </authorList>
    </citation>
    <scope>NUCLEOTIDE SEQUENCE [LARGE SCALE GENOMIC DNA]</scope>
    <source>
        <strain evidence="1">214</strain>
    </source>
</reference>
<keyword evidence="2" id="KW-1185">Reference proteome</keyword>
<evidence type="ECO:0000313" key="1">
    <source>
        <dbReference type="EMBL" id="GKV30964.1"/>
    </source>
</evidence>
<sequence length="34" mass="4119">MYEMTDCFVILNLIFHSIKVSETVLPRLKVWCCW</sequence>
<comment type="caution">
    <text evidence="1">The sequence shown here is derived from an EMBL/GenBank/DDBJ whole genome shotgun (WGS) entry which is preliminary data.</text>
</comment>
<proteinExistence type="predicted"/>
<dbReference type="Proteomes" id="UP001054252">
    <property type="component" value="Unassembled WGS sequence"/>
</dbReference>
<gene>
    <name evidence="1" type="ORF">SLEP1_g39718</name>
</gene>